<keyword evidence="2" id="KW-1185">Reference proteome</keyword>
<dbReference type="STRING" id="1921764.BSR28_00220"/>
<gene>
    <name evidence="1" type="ORF">BSR29_02265</name>
</gene>
<proteinExistence type="predicted"/>
<dbReference type="InterPro" id="IPR021456">
    <property type="entry name" value="DUF3107"/>
</dbReference>
<protein>
    <recommendedName>
        <fullName evidence="3">DUF3107 domain-containing protein</fullName>
    </recommendedName>
</protein>
<dbReference type="Proteomes" id="UP000186785">
    <property type="component" value="Unassembled WGS sequence"/>
</dbReference>
<dbReference type="Pfam" id="PF11305">
    <property type="entry name" value="DUF3107"/>
    <property type="match status" value="1"/>
</dbReference>
<evidence type="ECO:0000313" key="2">
    <source>
        <dbReference type="Proteomes" id="UP000186785"/>
    </source>
</evidence>
<evidence type="ECO:0008006" key="3">
    <source>
        <dbReference type="Google" id="ProtNLM"/>
    </source>
</evidence>
<name>A0A1Q5PQE2_9ACTO</name>
<dbReference type="RefSeq" id="WP_073708678.1">
    <property type="nucleotide sequence ID" value="NZ_MQSV01000001.1"/>
</dbReference>
<organism evidence="1 2">
    <name type="scientific">Boudabousia liubingyangii</name>
    <dbReference type="NCBI Taxonomy" id="1921764"/>
    <lineage>
        <taxon>Bacteria</taxon>
        <taxon>Bacillati</taxon>
        <taxon>Actinomycetota</taxon>
        <taxon>Actinomycetes</taxon>
        <taxon>Actinomycetales</taxon>
        <taxon>Actinomycetaceae</taxon>
        <taxon>Boudabousia</taxon>
    </lineage>
</organism>
<sequence length="75" mass="8090">MNLNIGVQGSTRELKLEEVELSEEQLLDLVKHSSASGEPLVLEAEKGRKVIIPAAALGYVEITSDEKRAIGFGLV</sequence>
<dbReference type="AlphaFoldDB" id="A0A1Q5PQE2"/>
<reference evidence="1 2" key="1">
    <citation type="submission" date="2016-11" db="EMBL/GenBank/DDBJ databases">
        <title>Actinomyces gypaetusis sp. nov. isolated from the vulture Gypaetus barbatus in Qinghai Tibet Plateau China.</title>
        <authorList>
            <person name="Meng X."/>
        </authorList>
    </citation>
    <scope>NUCLEOTIDE SEQUENCE [LARGE SCALE GENOMIC DNA]</scope>
    <source>
        <strain evidence="1 2">VUL4_2</strain>
    </source>
</reference>
<evidence type="ECO:0000313" key="1">
    <source>
        <dbReference type="EMBL" id="OKL49794.1"/>
    </source>
</evidence>
<dbReference type="EMBL" id="MQSV01000001">
    <property type="protein sequence ID" value="OKL49794.1"/>
    <property type="molecule type" value="Genomic_DNA"/>
</dbReference>
<comment type="caution">
    <text evidence="1">The sequence shown here is derived from an EMBL/GenBank/DDBJ whole genome shotgun (WGS) entry which is preliminary data.</text>
</comment>
<accession>A0A1Q5PQE2</accession>